<dbReference type="SUPFAM" id="SSF52833">
    <property type="entry name" value="Thioredoxin-like"/>
    <property type="match status" value="1"/>
</dbReference>
<evidence type="ECO:0000256" key="8">
    <source>
        <dbReference type="ARBA" id="ARBA00023157"/>
    </source>
</evidence>
<dbReference type="WBParaSite" id="GPUH_0000394501-mRNA-1">
    <property type="protein sequence ID" value="GPUH_0000394501-mRNA-1"/>
    <property type="gene ID" value="GPUH_0000394501"/>
</dbReference>
<evidence type="ECO:0000256" key="9">
    <source>
        <dbReference type="ARBA" id="ARBA00023235"/>
    </source>
</evidence>
<reference evidence="14 15" key="2">
    <citation type="submission" date="2018-11" db="EMBL/GenBank/DDBJ databases">
        <authorList>
            <consortium name="Pathogen Informatics"/>
        </authorList>
    </citation>
    <scope>NUCLEOTIDE SEQUENCE [LARGE SCALE GENOMIC DNA]</scope>
</reference>
<keyword evidence="8" id="KW-1015">Disulfide bond</keyword>
<dbReference type="Proteomes" id="UP000271098">
    <property type="component" value="Unassembled WGS sequence"/>
</dbReference>
<dbReference type="Gene3D" id="3.40.30.10">
    <property type="entry name" value="Glutaredoxin"/>
    <property type="match status" value="1"/>
</dbReference>
<keyword evidence="10" id="KW-0676">Redox-active center</keyword>
<dbReference type="GO" id="GO:0006457">
    <property type="term" value="P:protein folding"/>
    <property type="evidence" value="ECO:0007669"/>
    <property type="project" value="TreeGrafter"/>
</dbReference>
<evidence type="ECO:0000256" key="1">
    <source>
        <dbReference type="ARBA" id="ARBA00001182"/>
    </source>
</evidence>
<dbReference type="GO" id="GO:0034976">
    <property type="term" value="P:response to endoplasmic reticulum stress"/>
    <property type="evidence" value="ECO:0007669"/>
    <property type="project" value="TreeGrafter"/>
</dbReference>
<dbReference type="EC" id="5.3.4.1" evidence="4"/>
<dbReference type="PANTHER" id="PTHR18929">
    <property type="entry name" value="PROTEIN DISULFIDE ISOMERASE"/>
    <property type="match status" value="1"/>
</dbReference>
<evidence type="ECO:0000313" key="16">
    <source>
        <dbReference type="WBParaSite" id="GPUH_0000394501-mRNA-1"/>
    </source>
</evidence>
<sequence>MNVLRLIVSLICTLLFWAAVNADDAVMKFTDATFKDGIKPYDILLVKFFAPWCGHCKKIAPEFEKAAAKLVQNDPPVYLAEVDCTENKKTCDDVGVSGFPTLKIYRKGEFAQDYEGPRVADGIVKYMRGQVGPSATEIKTTKEFDTVLNSDETVICGKLSLTFRRLITSF</sequence>
<feature type="chain" id="PRO_5043138589" description="protein disulfide-isomerase" evidence="12">
    <location>
        <begin position="23"/>
        <end position="170"/>
    </location>
</feature>
<dbReference type="PANTHER" id="PTHR18929:SF132">
    <property type="entry name" value="PROTEIN DISULFIDE-ISOMERASE A3"/>
    <property type="match status" value="1"/>
</dbReference>
<evidence type="ECO:0000256" key="12">
    <source>
        <dbReference type="SAM" id="SignalP"/>
    </source>
</evidence>
<comment type="similarity">
    <text evidence="3 11">Belongs to the protein disulfide isomerase family.</text>
</comment>
<evidence type="ECO:0000259" key="13">
    <source>
        <dbReference type="PROSITE" id="PS51352"/>
    </source>
</evidence>
<feature type="signal peptide" evidence="12">
    <location>
        <begin position="1"/>
        <end position="22"/>
    </location>
</feature>
<dbReference type="NCBIfam" id="TIGR01126">
    <property type="entry name" value="pdi_dom"/>
    <property type="match status" value="1"/>
</dbReference>
<dbReference type="GO" id="GO:0003756">
    <property type="term" value="F:protein disulfide isomerase activity"/>
    <property type="evidence" value="ECO:0007669"/>
    <property type="project" value="UniProtKB-EC"/>
</dbReference>
<dbReference type="EMBL" id="UYRT01007083">
    <property type="protein sequence ID" value="VDK41593.1"/>
    <property type="molecule type" value="Genomic_DNA"/>
</dbReference>
<evidence type="ECO:0000313" key="15">
    <source>
        <dbReference type="Proteomes" id="UP000271098"/>
    </source>
</evidence>
<evidence type="ECO:0000313" key="14">
    <source>
        <dbReference type="EMBL" id="VDK41593.1"/>
    </source>
</evidence>
<evidence type="ECO:0000256" key="2">
    <source>
        <dbReference type="ARBA" id="ARBA00004319"/>
    </source>
</evidence>
<evidence type="ECO:0000256" key="11">
    <source>
        <dbReference type="RuleBase" id="RU004208"/>
    </source>
</evidence>
<organism evidence="16">
    <name type="scientific">Gongylonema pulchrum</name>
    <dbReference type="NCBI Taxonomy" id="637853"/>
    <lineage>
        <taxon>Eukaryota</taxon>
        <taxon>Metazoa</taxon>
        <taxon>Ecdysozoa</taxon>
        <taxon>Nematoda</taxon>
        <taxon>Chromadorea</taxon>
        <taxon>Rhabditida</taxon>
        <taxon>Spirurina</taxon>
        <taxon>Spiruromorpha</taxon>
        <taxon>Spiruroidea</taxon>
        <taxon>Gongylonematidae</taxon>
        <taxon>Gongylonema</taxon>
    </lineage>
</organism>
<dbReference type="OrthoDB" id="5874805at2759"/>
<comment type="catalytic activity">
    <reaction evidence="1">
        <text>Catalyzes the rearrangement of -S-S- bonds in proteins.</text>
        <dbReference type="EC" id="5.3.4.1"/>
    </reaction>
</comment>
<proteinExistence type="inferred from homology"/>
<dbReference type="InterPro" id="IPR013766">
    <property type="entry name" value="Thioredoxin_domain"/>
</dbReference>
<feature type="domain" description="Thioredoxin" evidence="13">
    <location>
        <begin position="20"/>
        <end position="132"/>
    </location>
</feature>
<evidence type="ECO:0000256" key="10">
    <source>
        <dbReference type="ARBA" id="ARBA00023284"/>
    </source>
</evidence>
<dbReference type="InterPro" id="IPR017937">
    <property type="entry name" value="Thioredoxin_CS"/>
</dbReference>
<keyword evidence="5 12" id="KW-0732">Signal</keyword>
<dbReference type="PROSITE" id="PS00194">
    <property type="entry name" value="THIOREDOXIN_1"/>
    <property type="match status" value="1"/>
</dbReference>
<dbReference type="GO" id="GO:0005788">
    <property type="term" value="C:endoplasmic reticulum lumen"/>
    <property type="evidence" value="ECO:0007669"/>
    <property type="project" value="UniProtKB-SubCell"/>
</dbReference>
<evidence type="ECO:0000256" key="3">
    <source>
        <dbReference type="ARBA" id="ARBA00006347"/>
    </source>
</evidence>
<dbReference type="Pfam" id="PF00085">
    <property type="entry name" value="Thioredoxin"/>
    <property type="match status" value="1"/>
</dbReference>
<keyword evidence="9" id="KW-0413">Isomerase</keyword>
<dbReference type="PRINTS" id="PR00421">
    <property type="entry name" value="THIOREDOXIN"/>
</dbReference>
<evidence type="ECO:0000256" key="5">
    <source>
        <dbReference type="ARBA" id="ARBA00022729"/>
    </source>
</evidence>
<keyword evidence="6" id="KW-0677">Repeat</keyword>
<dbReference type="InterPro" id="IPR005788">
    <property type="entry name" value="PDI_thioredoxin-like_dom"/>
</dbReference>
<dbReference type="PROSITE" id="PS51352">
    <property type="entry name" value="THIOREDOXIN_2"/>
    <property type="match status" value="1"/>
</dbReference>
<dbReference type="CDD" id="cd02961">
    <property type="entry name" value="PDI_a_family"/>
    <property type="match status" value="1"/>
</dbReference>
<keyword evidence="7" id="KW-0256">Endoplasmic reticulum</keyword>
<evidence type="ECO:0000256" key="4">
    <source>
        <dbReference type="ARBA" id="ARBA00012723"/>
    </source>
</evidence>
<protein>
    <recommendedName>
        <fullName evidence="4">protein disulfide-isomerase</fullName>
        <ecNumber evidence="4">5.3.4.1</ecNumber>
    </recommendedName>
</protein>
<dbReference type="AlphaFoldDB" id="A0A183D5E7"/>
<gene>
    <name evidence="14" type="ORF">GPUH_LOCUS3940</name>
</gene>
<reference evidence="16" key="1">
    <citation type="submission" date="2016-06" db="UniProtKB">
        <authorList>
            <consortium name="WormBaseParasite"/>
        </authorList>
    </citation>
    <scope>IDENTIFICATION</scope>
</reference>
<comment type="subcellular location">
    <subcellularLocation>
        <location evidence="2">Endoplasmic reticulum lumen</location>
    </subcellularLocation>
</comment>
<evidence type="ECO:0000256" key="6">
    <source>
        <dbReference type="ARBA" id="ARBA00022737"/>
    </source>
</evidence>
<keyword evidence="15" id="KW-1185">Reference proteome</keyword>
<name>A0A183D5E7_9BILA</name>
<accession>A0A183D5E7</accession>
<dbReference type="FunFam" id="3.40.30.10:FF:000017">
    <property type="entry name" value="Protein disulfide-isomerase A4"/>
    <property type="match status" value="1"/>
</dbReference>
<dbReference type="InterPro" id="IPR036249">
    <property type="entry name" value="Thioredoxin-like_sf"/>
</dbReference>
<evidence type="ECO:0000256" key="7">
    <source>
        <dbReference type="ARBA" id="ARBA00022824"/>
    </source>
</evidence>